<name>A0A8S4BDC7_9TELE</name>
<dbReference type="GO" id="GO:0000978">
    <property type="term" value="F:RNA polymerase II cis-regulatory region sequence-specific DNA binding"/>
    <property type="evidence" value="ECO:0007669"/>
    <property type="project" value="TreeGrafter"/>
</dbReference>
<proteinExistence type="predicted"/>
<protein>
    <submittedName>
        <fullName evidence="2">(Atlantic silverside) hypothetical protein</fullName>
    </submittedName>
</protein>
<dbReference type="EMBL" id="CAJRST010022223">
    <property type="protein sequence ID" value="CAG5957982.1"/>
    <property type="molecule type" value="Genomic_DNA"/>
</dbReference>
<evidence type="ECO:0000313" key="3">
    <source>
        <dbReference type="Proteomes" id="UP000677803"/>
    </source>
</evidence>
<dbReference type="GO" id="GO:0045892">
    <property type="term" value="P:negative regulation of DNA-templated transcription"/>
    <property type="evidence" value="ECO:0007669"/>
    <property type="project" value="TreeGrafter"/>
</dbReference>
<feature type="compositionally biased region" description="Polar residues" evidence="1">
    <location>
        <begin position="404"/>
        <end position="414"/>
    </location>
</feature>
<comment type="caution">
    <text evidence="2">The sequence shown here is derived from an EMBL/GenBank/DDBJ whole genome shotgun (WGS) entry which is preliminary data.</text>
</comment>
<dbReference type="GO" id="GO:0005634">
    <property type="term" value="C:nucleus"/>
    <property type="evidence" value="ECO:0007669"/>
    <property type="project" value="TreeGrafter"/>
</dbReference>
<evidence type="ECO:0000256" key="1">
    <source>
        <dbReference type="SAM" id="MobiDB-lite"/>
    </source>
</evidence>
<dbReference type="Proteomes" id="UP000677803">
    <property type="component" value="Unassembled WGS sequence"/>
</dbReference>
<feature type="region of interest" description="Disordered" evidence="1">
    <location>
        <begin position="91"/>
        <end position="110"/>
    </location>
</feature>
<feature type="region of interest" description="Disordered" evidence="1">
    <location>
        <begin position="121"/>
        <end position="224"/>
    </location>
</feature>
<organism evidence="2 3">
    <name type="scientific">Menidia menidia</name>
    <name type="common">Atlantic silverside</name>
    <dbReference type="NCBI Taxonomy" id="238744"/>
    <lineage>
        <taxon>Eukaryota</taxon>
        <taxon>Metazoa</taxon>
        <taxon>Chordata</taxon>
        <taxon>Craniata</taxon>
        <taxon>Vertebrata</taxon>
        <taxon>Euteleostomi</taxon>
        <taxon>Actinopterygii</taxon>
        <taxon>Neopterygii</taxon>
        <taxon>Teleostei</taxon>
        <taxon>Neoteleostei</taxon>
        <taxon>Acanthomorphata</taxon>
        <taxon>Ovalentaria</taxon>
        <taxon>Atherinomorphae</taxon>
        <taxon>Atheriniformes</taxon>
        <taxon>Atherinopsidae</taxon>
        <taxon>Menidiinae</taxon>
        <taxon>Menidia</taxon>
    </lineage>
</organism>
<dbReference type="AlphaFoldDB" id="A0A8S4BDC7"/>
<sequence length="461" mass="49790">MSFAYVSPSAAYRGAAAPGGGADWSAWSWGGRPMGERLAAAPALPDTLPWEKQHGPRSLAVAARLSAHTPHVWHIQLLSRRLSSRNYRTYRTKGQLHQPPHPGKLRMSATDSDNSIDWLASDTEENESERESDHDTKHGQREASSFPPHLGPSGSGRRLRPGEGQVREVSSRGSPGCPEKRDRGGAAGLCRTQPGEKLNCRTTQQPLKRAHSSADGPGRERQLASDAADRDLLFSRKCMELQCYIHPLSSILNGLRSGRYKEKLSSFQESVAMDRIQRIMGVLQNPFMGGKYIDIILKMEEMLKSWFPNVKLQDQLTVTQTEEAIASKRLKFSPVTTTAASSPSAAGEPPAGAKALRVTDLTPAGAYSADHLKWLHTSPICSPTAEQAPAGPRPPPAPRDTDLTQDSAVSSSTDGRPHTDSAPRGPPPGKINAPCLERLLKSTDSIITRGGAGGLTGSSWS</sequence>
<keyword evidence="3" id="KW-1185">Reference proteome</keyword>
<dbReference type="Pfam" id="PF15673">
    <property type="entry name" value="Ciart"/>
    <property type="match status" value="1"/>
</dbReference>
<gene>
    <name evidence="2" type="ORF">MMEN_LOCUS14851</name>
</gene>
<evidence type="ECO:0000313" key="2">
    <source>
        <dbReference type="EMBL" id="CAG5957982.1"/>
    </source>
</evidence>
<reference evidence="2" key="1">
    <citation type="submission" date="2021-05" db="EMBL/GenBank/DDBJ databases">
        <authorList>
            <person name="Tigano A."/>
        </authorList>
    </citation>
    <scope>NUCLEOTIDE SEQUENCE</scope>
</reference>
<dbReference type="PANTHER" id="PTHR35441:SF2">
    <property type="entry name" value="CIRCADIAN-ASSOCIATED TRANSCRIPTIONAL REPRESSOR"/>
    <property type="match status" value="1"/>
</dbReference>
<feature type="compositionally biased region" description="Basic and acidic residues" evidence="1">
    <location>
        <begin position="129"/>
        <end position="141"/>
    </location>
</feature>
<dbReference type="GO" id="GO:0032922">
    <property type="term" value="P:circadian regulation of gene expression"/>
    <property type="evidence" value="ECO:0007669"/>
    <property type="project" value="InterPro"/>
</dbReference>
<dbReference type="InterPro" id="IPR031373">
    <property type="entry name" value="Ciart"/>
</dbReference>
<dbReference type="OrthoDB" id="9949430at2759"/>
<dbReference type="PANTHER" id="PTHR35441">
    <property type="entry name" value="CIRCADIAN-ASSOCIATED TRANSCRIPTIONAL REPRESSOR"/>
    <property type="match status" value="1"/>
</dbReference>
<feature type="region of interest" description="Disordered" evidence="1">
    <location>
        <begin position="381"/>
        <end position="434"/>
    </location>
</feature>
<accession>A0A8S4BDC7</accession>